<accession>A0A117PTJ9</accession>
<name>A0A117PTJ9_9ACTN</name>
<dbReference type="Gene3D" id="1.10.260.160">
    <property type="match status" value="1"/>
</dbReference>
<dbReference type="GO" id="GO:0016042">
    <property type="term" value="P:lipid catabolic process"/>
    <property type="evidence" value="ECO:0007669"/>
    <property type="project" value="InterPro"/>
</dbReference>
<proteinExistence type="predicted"/>
<reference evidence="2 3" key="1">
    <citation type="submission" date="2015-10" db="EMBL/GenBank/DDBJ databases">
        <title>Draft genome sequence of Streptomyces pseudovenezuelae DSM 40212, type strain for the species Streptomyces pseudovenezuelae.</title>
        <authorList>
            <person name="Ruckert C."/>
            <person name="Winkler A."/>
            <person name="Kalinowski J."/>
            <person name="Kampfer P."/>
            <person name="Glaeser S."/>
        </authorList>
    </citation>
    <scope>NUCLEOTIDE SEQUENCE [LARGE SCALE GENOMIC DNA]</scope>
    <source>
        <strain evidence="2 3">DSM 40212</strain>
    </source>
</reference>
<dbReference type="Proteomes" id="UP000053039">
    <property type="component" value="Unassembled WGS sequence"/>
</dbReference>
<evidence type="ECO:0000256" key="1">
    <source>
        <dbReference type="SAM" id="SignalP"/>
    </source>
</evidence>
<evidence type="ECO:0000313" key="2">
    <source>
        <dbReference type="EMBL" id="KUM90993.1"/>
    </source>
</evidence>
<protein>
    <recommendedName>
        <fullName evidence="4">Alpha/beta hydrolase</fullName>
    </recommendedName>
</protein>
<dbReference type="PROSITE" id="PS51318">
    <property type="entry name" value="TAT"/>
    <property type="match status" value="1"/>
</dbReference>
<dbReference type="EMBL" id="LMWM01000003">
    <property type="protein sequence ID" value="KUM90993.1"/>
    <property type="molecule type" value="Genomic_DNA"/>
</dbReference>
<dbReference type="PANTHER" id="PTHR34853">
    <property type="match status" value="1"/>
</dbReference>
<dbReference type="InterPro" id="IPR005152">
    <property type="entry name" value="Lipase_secreted"/>
</dbReference>
<keyword evidence="1" id="KW-0732">Signal</keyword>
<dbReference type="Gene3D" id="3.40.50.1820">
    <property type="entry name" value="alpha/beta hydrolase"/>
    <property type="match status" value="1"/>
</dbReference>
<feature type="chain" id="PRO_5039538737" description="Alpha/beta hydrolase" evidence="1">
    <location>
        <begin position="36"/>
        <end position="416"/>
    </location>
</feature>
<dbReference type="OrthoDB" id="4857813at2"/>
<dbReference type="InterPro" id="IPR029058">
    <property type="entry name" value="AB_hydrolase_fold"/>
</dbReference>
<dbReference type="AlphaFoldDB" id="A0A117PTJ9"/>
<feature type="signal peptide" evidence="1">
    <location>
        <begin position="1"/>
        <end position="35"/>
    </location>
</feature>
<dbReference type="SUPFAM" id="SSF53474">
    <property type="entry name" value="alpha/beta-Hydrolases"/>
    <property type="match status" value="1"/>
</dbReference>
<sequence length="416" mass="44300">MTDDTRTSQGERAGRRTRKGLAAAAALLLAGLAVAPVTAAADERTPQTRRGDLVAVTPVADRDAGQVRSFLAGWDVDADGVRYGLRAYRLTYRTVDPYGGPTTATGLLTLPTGGRHRLDLVSDTHGTMVDRDYAPSVSEDFGRVPSYVNAAAGRAVAAPDYLGLGKGPGPHPYLDTASSVTASVDMLRAARTAAERLGRPLTGEVYATGFSQGGQVAMALGRALDRGADRHFRLAALAPVSGPYDLEGQEMPALFDGRVNDTSGVLYIAYWLVAQNRLHPLYKDPSEAFRAPYASRVESLLDGSHEQEEVVRGLAPSVAQLLTPAFLERLRHPSGAVLDAMRTADHTCDWKPDVPVRLYAAAGDTDVPLGNTRACARTLAGQGARVRVVDQGAVDHFGSVLVSAPQVVRFFDGVRR</sequence>
<evidence type="ECO:0000313" key="3">
    <source>
        <dbReference type="Proteomes" id="UP000053039"/>
    </source>
</evidence>
<organism evidence="2 3">
    <name type="scientific">Streptomyces pseudovenezuelae</name>
    <dbReference type="NCBI Taxonomy" id="67350"/>
    <lineage>
        <taxon>Bacteria</taxon>
        <taxon>Bacillati</taxon>
        <taxon>Actinomycetota</taxon>
        <taxon>Actinomycetes</taxon>
        <taxon>Kitasatosporales</taxon>
        <taxon>Streptomycetaceae</taxon>
        <taxon>Streptomyces</taxon>
        <taxon>Streptomyces aurantiacus group</taxon>
    </lineage>
</organism>
<dbReference type="PANTHER" id="PTHR34853:SF1">
    <property type="entry name" value="LIPASE 5"/>
    <property type="match status" value="1"/>
</dbReference>
<gene>
    <name evidence="2" type="ORF">AQI94_04210</name>
</gene>
<dbReference type="InterPro" id="IPR006311">
    <property type="entry name" value="TAT_signal"/>
</dbReference>
<comment type="caution">
    <text evidence="2">The sequence shown here is derived from an EMBL/GenBank/DDBJ whole genome shotgun (WGS) entry which is preliminary data.</text>
</comment>
<dbReference type="PIRSF" id="PIRSF029171">
    <property type="entry name" value="Esterase_LipA"/>
    <property type="match status" value="1"/>
</dbReference>
<evidence type="ECO:0008006" key="4">
    <source>
        <dbReference type="Google" id="ProtNLM"/>
    </source>
</evidence>
<dbReference type="RefSeq" id="WP_031060431.1">
    <property type="nucleotide sequence ID" value="NZ_KQ948144.1"/>
</dbReference>
<dbReference type="GO" id="GO:0004806">
    <property type="term" value="F:triacylglycerol lipase activity"/>
    <property type="evidence" value="ECO:0007669"/>
    <property type="project" value="InterPro"/>
</dbReference>